<evidence type="ECO:0000313" key="2">
    <source>
        <dbReference type="EMBL" id="KAF9495120.1"/>
    </source>
</evidence>
<reference evidence="2" key="1">
    <citation type="submission" date="2020-11" db="EMBL/GenBank/DDBJ databases">
        <authorList>
            <consortium name="DOE Joint Genome Institute"/>
            <person name="Ahrendt S."/>
            <person name="Riley R."/>
            <person name="Andreopoulos W."/>
            <person name="Labutti K."/>
            <person name="Pangilinan J."/>
            <person name="Ruiz-Duenas F.J."/>
            <person name="Barrasa J.M."/>
            <person name="Sanchez-Garcia M."/>
            <person name="Camarero S."/>
            <person name="Miyauchi S."/>
            <person name="Serrano A."/>
            <person name="Linde D."/>
            <person name="Babiker R."/>
            <person name="Drula E."/>
            <person name="Ayuso-Fernandez I."/>
            <person name="Pacheco R."/>
            <person name="Padilla G."/>
            <person name="Ferreira P."/>
            <person name="Barriuso J."/>
            <person name="Kellner H."/>
            <person name="Castanera R."/>
            <person name="Alfaro M."/>
            <person name="Ramirez L."/>
            <person name="Pisabarro A.G."/>
            <person name="Kuo A."/>
            <person name="Tritt A."/>
            <person name="Lipzen A."/>
            <person name="He G."/>
            <person name="Yan M."/>
            <person name="Ng V."/>
            <person name="Cullen D."/>
            <person name="Martin F."/>
            <person name="Rosso M.-N."/>
            <person name="Henrissat B."/>
            <person name="Hibbett D."/>
            <person name="Martinez A.T."/>
            <person name="Grigoriev I.V."/>
        </authorList>
    </citation>
    <scope>NUCLEOTIDE SEQUENCE</scope>
    <source>
        <strain evidence="2">ATCC 90797</strain>
    </source>
</reference>
<dbReference type="Proteomes" id="UP000807025">
    <property type="component" value="Unassembled WGS sequence"/>
</dbReference>
<keyword evidence="1" id="KW-1133">Transmembrane helix</keyword>
<keyword evidence="1" id="KW-0812">Transmembrane</keyword>
<proteinExistence type="predicted"/>
<dbReference type="EMBL" id="MU154565">
    <property type="protein sequence ID" value="KAF9495120.1"/>
    <property type="molecule type" value="Genomic_DNA"/>
</dbReference>
<keyword evidence="1" id="KW-0472">Membrane</keyword>
<sequence>MAYDSCQNEGVLTQVQRGRPLFCEMAVSLQASSTGSSSGMSFTSVLLILYYVVFLQL</sequence>
<feature type="transmembrane region" description="Helical" evidence="1">
    <location>
        <begin position="38"/>
        <end position="55"/>
    </location>
</feature>
<keyword evidence="3" id="KW-1185">Reference proteome</keyword>
<evidence type="ECO:0000256" key="1">
    <source>
        <dbReference type="SAM" id="Phobius"/>
    </source>
</evidence>
<comment type="caution">
    <text evidence="2">The sequence shown here is derived from an EMBL/GenBank/DDBJ whole genome shotgun (WGS) entry which is preliminary data.</text>
</comment>
<name>A0A9P5ZYS1_PLEER</name>
<dbReference type="AlphaFoldDB" id="A0A9P5ZYS1"/>
<accession>A0A9P5ZYS1</accession>
<protein>
    <submittedName>
        <fullName evidence="2">Uncharacterized protein</fullName>
    </submittedName>
</protein>
<gene>
    <name evidence="2" type="ORF">BDN71DRAFT_904477</name>
</gene>
<evidence type="ECO:0000313" key="3">
    <source>
        <dbReference type="Proteomes" id="UP000807025"/>
    </source>
</evidence>
<organism evidence="2 3">
    <name type="scientific">Pleurotus eryngii</name>
    <name type="common">Boletus of the steppes</name>
    <dbReference type="NCBI Taxonomy" id="5323"/>
    <lineage>
        <taxon>Eukaryota</taxon>
        <taxon>Fungi</taxon>
        <taxon>Dikarya</taxon>
        <taxon>Basidiomycota</taxon>
        <taxon>Agaricomycotina</taxon>
        <taxon>Agaricomycetes</taxon>
        <taxon>Agaricomycetidae</taxon>
        <taxon>Agaricales</taxon>
        <taxon>Pleurotineae</taxon>
        <taxon>Pleurotaceae</taxon>
        <taxon>Pleurotus</taxon>
    </lineage>
</organism>